<dbReference type="InterPro" id="IPR013341">
    <property type="entry name" value="Mandelate_racemase_N_dom"/>
</dbReference>
<dbReference type="InterPro" id="IPR029065">
    <property type="entry name" value="Enolase_C-like"/>
</dbReference>
<dbReference type="GO" id="GO:0016829">
    <property type="term" value="F:lyase activity"/>
    <property type="evidence" value="ECO:0007669"/>
    <property type="project" value="UniProtKB-KW"/>
</dbReference>
<evidence type="ECO:0000256" key="1">
    <source>
        <dbReference type="ARBA" id="ARBA00023239"/>
    </source>
</evidence>
<dbReference type="Proteomes" id="UP000671995">
    <property type="component" value="Chromosome"/>
</dbReference>
<sequence>MKIIKAEAFKIHFKSVMVRDAEGHSHPEKEHDAAAGFLRITCDDGTEGCAVDGNMNVDILQNVVCPAIIGEDPFFHERIWQRMRTWQRLHSTFTDRSLCALDLALWDICGKKCSQPVYKLLGGFREKVPAYASIMVGDNFEGGLNTPQAYADFSLKLLKKGYKAIKLHTWMPPIIPEPDPKLDVAACRAVREAVGPDIELMLDPYHDYTRQEAYYIAKELEKLNFLWMEEPMDEHSMSSYKWLTKEVDLPICGPETAEGKNRSRAEWIISGASDIGRAGSEVTGGITSLMKSVHLYESFGMSLELHGNTIGNLHVLGAMPIAGKYYERGLLHPFLDYDKPKPWFKSIYDPLNADGTVTIPTKPGLGWDFDYDYILNNRIK</sequence>
<dbReference type="PANTHER" id="PTHR48080:SF2">
    <property type="entry name" value="D-GALACTONATE DEHYDRATASE"/>
    <property type="match status" value="1"/>
</dbReference>
<dbReference type="InterPro" id="IPR034593">
    <property type="entry name" value="DgoD-like"/>
</dbReference>
<dbReference type="SUPFAM" id="SSF51604">
    <property type="entry name" value="Enolase C-terminal domain-like"/>
    <property type="match status" value="1"/>
</dbReference>
<dbReference type="InterPro" id="IPR029017">
    <property type="entry name" value="Enolase-like_N"/>
</dbReference>
<dbReference type="Pfam" id="PF02746">
    <property type="entry name" value="MR_MLE_N"/>
    <property type="match status" value="1"/>
</dbReference>
<dbReference type="Gene3D" id="3.20.20.120">
    <property type="entry name" value="Enolase-like C-terminal domain"/>
    <property type="match status" value="1"/>
</dbReference>
<dbReference type="Pfam" id="PF13378">
    <property type="entry name" value="MR_MLE_C"/>
    <property type="match status" value="1"/>
</dbReference>
<dbReference type="SUPFAM" id="SSF54826">
    <property type="entry name" value="Enolase N-terminal domain-like"/>
    <property type="match status" value="1"/>
</dbReference>
<dbReference type="AlphaFoldDB" id="A0A975ICE0"/>
<dbReference type="PANTHER" id="PTHR48080">
    <property type="entry name" value="D-GALACTONATE DEHYDRATASE-RELATED"/>
    <property type="match status" value="1"/>
</dbReference>
<reference evidence="3" key="1">
    <citation type="submission" date="2020-05" db="EMBL/GenBank/DDBJ databases">
        <authorList>
            <person name="Zeng H."/>
            <person name="Chan Y.K."/>
            <person name="Watt R.M."/>
        </authorList>
    </citation>
    <scope>NUCLEOTIDE SEQUENCE</scope>
    <source>
        <strain evidence="3">ATCC 700773</strain>
    </source>
</reference>
<name>A0A975ICE0_9SPIR</name>
<evidence type="ECO:0000313" key="4">
    <source>
        <dbReference type="Proteomes" id="UP000671995"/>
    </source>
</evidence>
<keyword evidence="1" id="KW-0456">Lyase</keyword>
<gene>
    <name evidence="3" type="ORF">HRI96_06165</name>
</gene>
<feature type="domain" description="Mandelate racemase/muconate lactonizing enzyme C-terminal" evidence="2">
    <location>
        <begin position="147"/>
        <end position="250"/>
    </location>
</feature>
<dbReference type="InterPro" id="IPR036849">
    <property type="entry name" value="Enolase-like_C_sf"/>
</dbReference>
<dbReference type="RefSeq" id="WP_210116532.1">
    <property type="nucleotide sequence ID" value="NZ_CP054257.1"/>
</dbReference>
<dbReference type="InterPro" id="IPR013342">
    <property type="entry name" value="Mandelate_racemase_C"/>
</dbReference>
<dbReference type="SMART" id="SM00922">
    <property type="entry name" value="MR_MLE"/>
    <property type="match status" value="1"/>
</dbReference>
<protein>
    <submittedName>
        <fullName evidence="3">Enolase</fullName>
    </submittedName>
</protein>
<reference evidence="3" key="2">
    <citation type="journal article" date="2021" name="Microbiol. Resour. Announc.">
        <title>Complete Genome Sequences of Three Human Oral Treponema parvum Isolates.</title>
        <authorList>
            <person name="Zeng H."/>
            <person name="Watt R.M."/>
        </authorList>
    </citation>
    <scope>NUCLEOTIDE SEQUENCE</scope>
    <source>
        <strain evidence="3">ATCC 700773</strain>
    </source>
</reference>
<proteinExistence type="predicted"/>
<dbReference type="EMBL" id="CP054257">
    <property type="protein sequence ID" value="QTQ11820.1"/>
    <property type="molecule type" value="Genomic_DNA"/>
</dbReference>
<evidence type="ECO:0000259" key="2">
    <source>
        <dbReference type="SMART" id="SM00922"/>
    </source>
</evidence>
<evidence type="ECO:0000313" key="3">
    <source>
        <dbReference type="EMBL" id="QTQ11820.1"/>
    </source>
</evidence>
<dbReference type="Gene3D" id="3.30.390.10">
    <property type="entry name" value="Enolase-like, N-terminal domain"/>
    <property type="match status" value="1"/>
</dbReference>
<accession>A0A975ICE0</accession>
<organism evidence="3 4">
    <name type="scientific">Treponema parvum</name>
    <dbReference type="NCBI Taxonomy" id="138851"/>
    <lineage>
        <taxon>Bacteria</taxon>
        <taxon>Pseudomonadati</taxon>
        <taxon>Spirochaetota</taxon>
        <taxon>Spirochaetia</taxon>
        <taxon>Spirochaetales</taxon>
        <taxon>Treponemataceae</taxon>
        <taxon>Treponema</taxon>
    </lineage>
</organism>